<dbReference type="Pfam" id="PF00394">
    <property type="entry name" value="Cu-oxidase"/>
    <property type="match status" value="1"/>
</dbReference>
<evidence type="ECO:0000259" key="10">
    <source>
        <dbReference type="Pfam" id="PF00394"/>
    </source>
</evidence>
<keyword evidence="3 9" id="KW-0812">Transmembrane</keyword>
<evidence type="ECO:0000256" key="9">
    <source>
        <dbReference type="SAM" id="Phobius"/>
    </source>
</evidence>
<comment type="subcellular location">
    <subcellularLocation>
        <location evidence="1">Membrane</location>
        <topology evidence="1">Multi-pass membrane protein</topology>
    </subcellularLocation>
</comment>
<dbReference type="InterPro" id="IPR002355">
    <property type="entry name" value="Cu_oxidase_Cu_BS"/>
</dbReference>
<reference evidence="14 15" key="1">
    <citation type="journal article" date="2021" name="Sci. Rep.">
        <title>The genome of the diatom Chaetoceros tenuissimus carries an ancient integrated fragment of an extant virus.</title>
        <authorList>
            <person name="Hongo Y."/>
            <person name="Kimura K."/>
            <person name="Takaki Y."/>
            <person name="Yoshida Y."/>
            <person name="Baba S."/>
            <person name="Kobayashi G."/>
            <person name="Nagasaki K."/>
            <person name="Hano T."/>
            <person name="Tomaru Y."/>
        </authorList>
    </citation>
    <scope>NUCLEOTIDE SEQUENCE [LARGE SCALE GENOMIC DNA]</scope>
    <source>
        <strain evidence="14 15">NIES-3715</strain>
    </source>
</reference>
<feature type="region of interest" description="Disordered" evidence="8">
    <location>
        <begin position="1179"/>
        <end position="1214"/>
    </location>
</feature>
<dbReference type="AlphaFoldDB" id="A0AAD3CH21"/>
<keyword evidence="7 9" id="KW-0472">Membrane</keyword>
<feature type="region of interest" description="Disordered" evidence="8">
    <location>
        <begin position="1242"/>
        <end position="1266"/>
    </location>
</feature>
<dbReference type="Gene3D" id="2.60.40.420">
    <property type="entry name" value="Cupredoxins - blue copper proteins"/>
    <property type="match status" value="3"/>
</dbReference>
<keyword evidence="5 9" id="KW-1133">Transmembrane helix</keyword>
<feature type="transmembrane region" description="Helical" evidence="9">
    <location>
        <begin position="905"/>
        <end position="934"/>
    </location>
</feature>
<dbReference type="EMBL" id="BLLK01000022">
    <property type="protein sequence ID" value="GFH45698.1"/>
    <property type="molecule type" value="Genomic_DNA"/>
</dbReference>
<dbReference type="Pfam" id="PF07731">
    <property type="entry name" value="Cu-oxidase_2"/>
    <property type="match status" value="1"/>
</dbReference>
<evidence type="ECO:0000259" key="12">
    <source>
        <dbReference type="Pfam" id="PF07731"/>
    </source>
</evidence>
<dbReference type="SUPFAM" id="SSF49503">
    <property type="entry name" value="Cupredoxins"/>
    <property type="match status" value="2"/>
</dbReference>
<evidence type="ECO:0000313" key="15">
    <source>
        <dbReference type="Proteomes" id="UP001054902"/>
    </source>
</evidence>
<feature type="domain" description="Plastocyanin-like" evidence="12">
    <location>
        <begin position="536"/>
        <end position="660"/>
    </location>
</feature>
<evidence type="ECO:0000256" key="1">
    <source>
        <dbReference type="ARBA" id="ARBA00004141"/>
    </source>
</evidence>
<dbReference type="GO" id="GO:0140359">
    <property type="term" value="F:ABC-type transporter activity"/>
    <property type="evidence" value="ECO:0007669"/>
    <property type="project" value="InterPro"/>
</dbReference>
<dbReference type="CDD" id="cd04206">
    <property type="entry name" value="CuRO_1_LCC_like"/>
    <property type="match status" value="1"/>
</dbReference>
<dbReference type="InterPro" id="IPR045087">
    <property type="entry name" value="Cu-oxidase_fam"/>
</dbReference>
<evidence type="ECO:0000313" key="14">
    <source>
        <dbReference type="EMBL" id="GFH45698.1"/>
    </source>
</evidence>
<feature type="domain" description="Plastocyanin-like" evidence="13">
    <location>
        <begin position="127"/>
        <end position="222"/>
    </location>
</feature>
<organism evidence="14 15">
    <name type="scientific">Chaetoceros tenuissimus</name>
    <dbReference type="NCBI Taxonomy" id="426638"/>
    <lineage>
        <taxon>Eukaryota</taxon>
        <taxon>Sar</taxon>
        <taxon>Stramenopiles</taxon>
        <taxon>Ochrophyta</taxon>
        <taxon>Bacillariophyta</taxon>
        <taxon>Coscinodiscophyceae</taxon>
        <taxon>Chaetocerotophycidae</taxon>
        <taxon>Chaetocerotales</taxon>
        <taxon>Chaetocerotaceae</taxon>
        <taxon>Chaetoceros</taxon>
    </lineage>
</organism>
<keyword evidence="6" id="KW-0560">Oxidoreductase</keyword>
<dbReference type="Pfam" id="PF07732">
    <property type="entry name" value="Cu-oxidase_3"/>
    <property type="match status" value="1"/>
</dbReference>
<dbReference type="InterPro" id="IPR001117">
    <property type="entry name" value="Cu-oxidase_2nd"/>
</dbReference>
<dbReference type="PANTHER" id="PTHR11709">
    <property type="entry name" value="MULTI-COPPER OXIDASE"/>
    <property type="match status" value="1"/>
</dbReference>
<dbReference type="InterPro" id="IPR011706">
    <property type="entry name" value="Cu-oxidase_C"/>
</dbReference>
<feature type="domain" description="Plastocyanin-like" evidence="10">
    <location>
        <begin position="297"/>
        <end position="403"/>
    </location>
</feature>
<keyword evidence="4" id="KW-0479">Metal-binding</keyword>
<dbReference type="InterPro" id="IPR011707">
    <property type="entry name" value="Cu-oxidase-like_N"/>
</dbReference>
<evidence type="ECO:0000259" key="13">
    <source>
        <dbReference type="Pfam" id="PF07732"/>
    </source>
</evidence>
<sequence>MECRTSHHGLRVATPSQSTSSQAEDYPFRCMGYHNFAILMSTKALILCTAILCSWHSLLASGEEIVSRFFDFNIEEKYAKLSSSLDGVNTAIRSSWPRKDLQIKLSKYLPIAVMSEEGISDTDYILMGRPIHIVEQEELDMKITNKLQATGLSIHFHGFEMENAIQYDGVVGLTQCPISPKESFAYKFKVEESPGTYWYHTHSGPLGVDAHNVIKAPLIVHPNTEKGGALVDRLNNVNTTQAPPYRDLLSYDNERILFFSDGFMKSEHMIEMYAIGGLFPPVQENDDGFVVANMEHDFGTLNGKLREVIYAVPGQKYKLRLMNGGSHFAYRVSIDGIPMKILATDSNLVKNDPKYTHVDEVIMHNAERFDVEIEIPQDMKPGTSIWIRADTLEARKTGYESGIRGILHVVAQEQDIETMVDNDIADPKGDIKNPPKPVEEMVTMNCYSKLEKEAAKASGKGGCHNIETLEVYLPPKWNRGLHSVGHASATVDFDVTGTPLHAHFARIHDEEVVGKPNWVQFVESSSHILRPDFDPDRDLHPHTNMMHVPEYSSVIIIWRSRTIMDHPMHLHGYKMEILETYTADRVRDCTLVKCNLYDGFDLEELQNIRLGSRPIKDTFIMPAGGAVATRIETRMAATWLAHCHMELHREDGMAFVLNVGKYSAPSDGTWLPPDFPRCDTVFLEGHSKKKPSCDCYVDQDAVLDLAMDPTYKCSRPYTCMYEQSQVAMLQKDNKKASLKMTSDYVIPGWAISLIIVSIVVIAVLCFTLVLPKYINIKKPEMVKEVKEGISRMTMKSVKVDENPIPFWVQFKGLFFVQYSEYRPGVINVLRVVEVCGLGILAGVLFFDVGNKTTATSFGEKTSLIFFSTTLWSQTRMYPNIGNYFEWTIKDYHTMKFKKYDLLPIFLSRMLVVFICEAWWPFLFVMCAFPLAAMFGDVSGVFIIGFFLLLNNSCYIALGAVFGTLMPTVSLGMIGGTLVGQTTVICAGFFTLLPPAVGWIRYISPIFWTFSGIIKTAYKYYDTYECVKGTSAVGYNQCFLEQNGGIDNYKTRGINVAEFGDDTSESIHVQIIMLIVLYSSMQLIVYIYHHLRIKRSLVGNTTSQFDDEYERGLEDLGRKSMFLSIAPVRQQLNRYGSDLSSTNYEHGGRFRDSTLSEAEGFIKPINTQTHVDSNGLQTLPAGQHKSHDKPLTTALRNGRNHRGTMMPRFKDDDDLEVPASIDVNDDTGSNDSLPDDIAEKKGELSFREFGKPKPDPSEFKKKGVSFR</sequence>
<comment type="caution">
    <text evidence="14">The sequence shown here is derived from an EMBL/GenBank/DDBJ whole genome shotgun (WGS) entry which is preliminary data.</text>
</comment>
<feature type="transmembrane region" description="Helical" evidence="9">
    <location>
        <begin position="749"/>
        <end position="770"/>
    </location>
</feature>
<protein>
    <submittedName>
        <fullName evidence="14">Uncharacterized protein</fullName>
    </submittedName>
</protein>
<evidence type="ECO:0000256" key="3">
    <source>
        <dbReference type="ARBA" id="ARBA00022692"/>
    </source>
</evidence>
<evidence type="ECO:0000256" key="7">
    <source>
        <dbReference type="ARBA" id="ARBA00023136"/>
    </source>
</evidence>
<feature type="compositionally biased region" description="Basic and acidic residues" evidence="8">
    <location>
        <begin position="1242"/>
        <end position="1260"/>
    </location>
</feature>
<evidence type="ECO:0000256" key="4">
    <source>
        <dbReference type="ARBA" id="ARBA00022723"/>
    </source>
</evidence>
<dbReference type="GO" id="GO:0016020">
    <property type="term" value="C:membrane"/>
    <property type="evidence" value="ECO:0007669"/>
    <property type="project" value="UniProtKB-SubCell"/>
</dbReference>
<gene>
    <name evidence="14" type="ORF">CTEN210_02172</name>
</gene>
<feature type="compositionally biased region" description="Basic residues" evidence="8">
    <location>
        <begin position="1"/>
        <end position="10"/>
    </location>
</feature>
<name>A0AAD3CH21_9STRA</name>
<comment type="similarity">
    <text evidence="2">Belongs to the multicopper oxidase family.</text>
</comment>
<dbReference type="PANTHER" id="PTHR11709:SF511">
    <property type="entry name" value="LACCASE"/>
    <property type="match status" value="1"/>
</dbReference>
<evidence type="ECO:0000256" key="2">
    <source>
        <dbReference type="ARBA" id="ARBA00010609"/>
    </source>
</evidence>
<evidence type="ECO:0000256" key="6">
    <source>
        <dbReference type="ARBA" id="ARBA00023002"/>
    </source>
</evidence>
<proteinExistence type="inferred from homology"/>
<dbReference type="Pfam" id="PF01061">
    <property type="entry name" value="ABC2_membrane"/>
    <property type="match status" value="1"/>
</dbReference>
<accession>A0AAD3CH21</accession>
<keyword evidence="15" id="KW-1185">Reference proteome</keyword>
<dbReference type="GO" id="GO:0005507">
    <property type="term" value="F:copper ion binding"/>
    <property type="evidence" value="ECO:0007669"/>
    <property type="project" value="InterPro"/>
</dbReference>
<feature type="transmembrane region" description="Helical" evidence="9">
    <location>
        <begin position="1066"/>
        <end position="1087"/>
    </location>
</feature>
<feature type="domain" description="ABC-2 type transporter transmembrane" evidence="11">
    <location>
        <begin position="825"/>
        <end position="1015"/>
    </location>
</feature>
<feature type="transmembrane region" description="Helical" evidence="9">
    <location>
        <begin position="940"/>
        <end position="965"/>
    </location>
</feature>
<evidence type="ECO:0000256" key="8">
    <source>
        <dbReference type="SAM" id="MobiDB-lite"/>
    </source>
</evidence>
<dbReference type="Proteomes" id="UP001054902">
    <property type="component" value="Unassembled WGS sequence"/>
</dbReference>
<dbReference type="GO" id="GO:0016491">
    <property type="term" value="F:oxidoreductase activity"/>
    <property type="evidence" value="ECO:0007669"/>
    <property type="project" value="UniProtKB-KW"/>
</dbReference>
<evidence type="ECO:0000259" key="11">
    <source>
        <dbReference type="Pfam" id="PF01061"/>
    </source>
</evidence>
<dbReference type="InterPro" id="IPR013525">
    <property type="entry name" value="ABC2_TM"/>
</dbReference>
<evidence type="ECO:0000256" key="5">
    <source>
        <dbReference type="ARBA" id="ARBA00022989"/>
    </source>
</evidence>
<dbReference type="InterPro" id="IPR008972">
    <property type="entry name" value="Cupredoxin"/>
</dbReference>
<feature type="region of interest" description="Disordered" evidence="8">
    <location>
        <begin position="1"/>
        <end position="22"/>
    </location>
</feature>
<dbReference type="PROSITE" id="PS00080">
    <property type="entry name" value="MULTICOPPER_OXIDASE2"/>
    <property type="match status" value="1"/>
</dbReference>